<accession>A0A4C1VMF3</accession>
<dbReference type="OrthoDB" id="7424209at2759"/>
<dbReference type="Proteomes" id="UP000299102">
    <property type="component" value="Unassembled WGS sequence"/>
</dbReference>
<comment type="caution">
    <text evidence="2">The sequence shown here is derived from an EMBL/GenBank/DDBJ whole genome shotgun (WGS) entry which is preliminary data.</text>
</comment>
<gene>
    <name evidence="2" type="ORF">EVAR_27432_1</name>
</gene>
<evidence type="ECO:0000313" key="3">
    <source>
        <dbReference type="Proteomes" id="UP000299102"/>
    </source>
</evidence>
<feature type="region of interest" description="Disordered" evidence="1">
    <location>
        <begin position="44"/>
        <end position="64"/>
    </location>
</feature>
<evidence type="ECO:0000313" key="2">
    <source>
        <dbReference type="EMBL" id="GBP39074.1"/>
    </source>
</evidence>
<dbReference type="EMBL" id="BGZK01000359">
    <property type="protein sequence ID" value="GBP39074.1"/>
    <property type="molecule type" value="Genomic_DNA"/>
</dbReference>
<sequence>MSRAASWLPLAVADRLRAHDRSESLLLAWLATLRAQIEDYEVRPPSPEIPASPESVSSDSPDSAFDEILSQLGNEIYKLDEYQRHLTPADERTSVSHSILDLFDECLCDMTATDGTGDGSKAAANGVGDSEDESTLSEVSFVTSTPVRMSDELNIVDVNAIRDKVTPLPLKAVRPLRAGCAYGDRNVDVDDEPRPTSAVESLAGRLETDSDSESTCWSYKDCSTDTENDERDERYAAVWAHSSGYHNSDQILRRVLAQHRATESRLSFHMARELPPPCYSVYALPEPDGRWPRPPSPVAEMTPGAFDGYEPVGRALDENIYEEIDYGGSYTDEGCSCEGSVEVESCSVSAGSEAGRESPVYANLRDHDAYAIPPDVIAWKNLLLHPDYNDDEEDVVSTYAK</sequence>
<keyword evidence="3" id="KW-1185">Reference proteome</keyword>
<protein>
    <submittedName>
        <fullName evidence="2">Uncharacterized protein</fullName>
    </submittedName>
</protein>
<dbReference type="AlphaFoldDB" id="A0A4C1VMF3"/>
<proteinExistence type="predicted"/>
<name>A0A4C1VMF3_EUMVA</name>
<feature type="compositionally biased region" description="Low complexity" evidence="1">
    <location>
        <begin position="51"/>
        <end position="63"/>
    </location>
</feature>
<evidence type="ECO:0000256" key="1">
    <source>
        <dbReference type="SAM" id="MobiDB-lite"/>
    </source>
</evidence>
<organism evidence="2 3">
    <name type="scientific">Eumeta variegata</name>
    <name type="common">Bagworm moth</name>
    <name type="synonym">Eumeta japonica</name>
    <dbReference type="NCBI Taxonomy" id="151549"/>
    <lineage>
        <taxon>Eukaryota</taxon>
        <taxon>Metazoa</taxon>
        <taxon>Ecdysozoa</taxon>
        <taxon>Arthropoda</taxon>
        <taxon>Hexapoda</taxon>
        <taxon>Insecta</taxon>
        <taxon>Pterygota</taxon>
        <taxon>Neoptera</taxon>
        <taxon>Endopterygota</taxon>
        <taxon>Lepidoptera</taxon>
        <taxon>Glossata</taxon>
        <taxon>Ditrysia</taxon>
        <taxon>Tineoidea</taxon>
        <taxon>Psychidae</taxon>
        <taxon>Oiketicinae</taxon>
        <taxon>Eumeta</taxon>
    </lineage>
</organism>
<reference evidence="2 3" key="1">
    <citation type="journal article" date="2019" name="Commun. Biol.">
        <title>The bagworm genome reveals a unique fibroin gene that provides high tensile strength.</title>
        <authorList>
            <person name="Kono N."/>
            <person name="Nakamura H."/>
            <person name="Ohtoshi R."/>
            <person name="Tomita M."/>
            <person name="Numata K."/>
            <person name="Arakawa K."/>
        </authorList>
    </citation>
    <scope>NUCLEOTIDE SEQUENCE [LARGE SCALE GENOMIC DNA]</scope>
</reference>
<feature type="region of interest" description="Disordered" evidence="1">
    <location>
        <begin position="117"/>
        <end position="136"/>
    </location>
</feature>